<sequence>MKILPEVEYKISTYPSKFIGYQSKNKNRGEIKIYITSLWKWVHSWRWTKYFVEDETTEIMLDDFINEMVFTVIIERICLERAFQKIRMRERCKPLSKFRCKMEKIAYLMCEDLIEIFEKESD</sequence>
<evidence type="ECO:0000313" key="1">
    <source>
        <dbReference type="EMBL" id="KKL98883.1"/>
    </source>
</evidence>
<accession>A0A0F9GJC5</accession>
<name>A0A0F9GJC5_9ZZZZ</name>
<comment type="caution">
    <text evidence="1">The sequence shown here is derived from an EMBL/GenBank/DDBJ whole genome shotgun (WGS) entry which is preliminary data.</text>
</comment>
<proteinExistence type="predicted"/>
<protein>
    <submittedName>
        <fullName evidence="1">Uncharacterized protein</fullName>
    </submittedName>
</protein>
<dbReference type="EMBL" id="LAZR01017811">
    <property type="protein sequence ID" value="KKL98883.1"/>
    <property type="molecule type" value="Genomic_DNA"/>
</dbReference>
<dbReference type="AlphaFoldDB" id="A0A0F9GJC5"/>
<organism evidence="1">
    <name type="scientific">marine sediment metagenome</name>
    <dbReference type="NCBI Taxonomy" id="412755"/>
    <lineage>
        <taxon>unclassified sequences</taxon>
        <taxon>metagenomes</taxon>
        <taxon>ecological metagenomes</taxon>
    </lineage>
</organism>
<reference evidence="1" key="1">
    <citation type="journal article" date="2015" name="Nature">
        <title>Complex archaea that bridge the gap between prokaryotes and eukaryotes.</title>
        <authorList>
            <person name="Spang A."/>
            <person name="Saw J.H."/>
            <person name="Jorgensen S.L."/>
            <person name="Zaremba-Niedzwiedzka K."/>
            <person name="Martijn J."/>
            <person name="Lind A.E."/>
            <person name="van Eijk R."/>
            <person name="Schleper C."/>
            <person name="Guy L."/>
            <person name="Ettema T.J."/>
        </authorList>
    </citation>
    <scope>NUCLEOTIDE SEQUENCE</scope>
</reference>
<gene>
    <name evidence="1" type="ORF">LCGC14_1819970</name>
</gene>